<proteinExistence type="predicted"/>
<dbReference type="STRING" id="1123237.Salmuc_01009"/>
<dbReference type="Proteomes" id="UP000015347">
    <property type="component" value="Unassembled WGS sequence"/>
</dbReference>
<dbReference type="EMBL" id="APVH01000065">
    <property type="protein sequence ID" value="EPX75906.1"/>
    <property type="molecule type" value="Genomic_DNA"/>
</dbReference>
<gene>
    <name evidence="2" type="ORF">Salmuc_01009</name>
</gene>
<keyword evidence="3" id="KW-1185">Reference proteome</keyword>
<evidence type="ECO:0000313" key="2">
    <source>
        <dbReference type="EMBL" id="EPX75906.1"/>
    </source>
</evidence>
<comment type="caution">
    <text evidence="2">The sequence shown here is derived from an EMBL/GenBank/DDBJ whole genome shotgun (WGS) entry which is preliminary data.</text>
</comment>
<accession>S9Q3J4</accession>
<protein>
    <submittedName>
        <fullName evidence="2">Uncharacterized protein</fullName>
    </submittedName>
</protein>
<dbReference type="AlphaFoldDB" id="S9Q3J4"/>
<reference evidence="3" key="1">
    <citation type="journal article" date="2014" name="Stand. Genomic Sci.">
        <title>Genome sequence of the exopolysaccharide-producing Salipiger mucosus type strain (DSM 16094(T)), a moderately halophilic member of the Roseobacter clade.</title>
        <authorList>
            <person name="Riedel T."/>
            <person name="Spring S."/>
            <person name="Fiebig A."/>
            <person name="Petersen J."/>
            <person name="Kyrpides N.C."/>
            <person name="Goker M."/>
            <person name="Klenk H.P."/>
        </authorList>
    </citation>
    <scope>NUCLEOTIDE SEQUENCE [LARGE SCALE GENOMIC DNA]</scope>
    <source>
        <strain evidence="3">DSM 16094</strain>
    </source>
</reference>
<sequence length="153" mass="16380">MAQVRVHAEALAGTQITEMAEADRTALSILNEARPLDVRLLDSDGAPHLYIESRREGHALTMEVQNVSTWPMRLRRDHPRDDAGQPLLDSAQHPVTESALILELTAQVQVARPGDPLPEQQLLKTGAAASALVTPPAGWPGGSTAVTGRCRAG</sequence>
<feature type="region of interest" description="Disordered" evidence="1">
    <location>
        <begin position="133"/>
        <end position="153"/>
    </location>
</feature>
<evidence type="ECO:0000256" key="1">
    <source>
        <dbReference type="SAM" id="MobiDB-lite"/>
    </source>
</evidence>
<dbReference type="HOGENOM" id="CLU_1711987_0_0_5"/>
<name>S9Q3J4_9RHOB</name>
<organism evidence="2 3">
    <name type="scientific">Salipiger mucosus DSM 16094</name>
    <dbReference type="NCBI Taxonomy" id="1123237"/>
    <lineage>
        <taxon>Bacteria</taxon>
        <taxon>Pseudomonadati</taxon>
        <taxon>Pseudomonadota</taxon>
        <taxon>Alphaproteobacteria</taxon>
        <taxon>Rhodobacterales</taxon>
        <taxon>Roseobacteraceae</taxon>
        <taxon>Salipiger</taxon>
    </lineage>
</organism>
<evidence type="ECO:0000313" key="3">
    <source>
        <dbReference type="Proteomes" id="UP000015347"/>
    </source>
</evidence>